<accession>A0AAD9WPA0</accession>
<evidence type="ECO:0000259" key="14">
    <source>
        <dbReference type="PROSITE" id="PS51473"/>
    </source>
</evidence>
<comment type="caution">
    <text evidence="15">The sequence shown here is derived from an EMBL/GenBank/DDBJ whole genome shotgun (WGS) entry which is preliminary data.</text>
</comment>
<gene>
    <name evidence="15" type="ORF">Ddye_032160</name>
</gene>
<evidence type="ECO:0000259" key="13">
    <source>
        <dbReference type="PROSITE" id="PS50011"/>
    </source>
</evidence>
<dbReference type="EMBL" id="JANJYI010000009">
    <property type="protein sequence ID" value="KAK2637368.1"/>
    <property type="molecule type" value="Genomic_DNA"/>
</dbReference>
<keyword evidence="11" id="KW-0472">Membrane</keyword>
<evidence type="ECO:0000256" key="12">
    <source>
        <dbReference type="ARBA" id="ARBA00023170"/>
    </source>
</evidence>
<comment type="subcellular location">
    <subcellularLocation>
        <location evidence="1">Membrane</location>
        <topology evidence="1">Single-pass membrane protein</topology>
    </subcellularLocation>
</comment>
<proteinExistence type="predicted"/>
<keyword evidence="12" id="KW-0675">Receptor</keyword>
<dbReference type="PROSITE" id="PS50011">
    <property type="entry name" value="PROTEIN_KINASE_DOM"/>
    <property type="match status" value="1"/>
</dbReference>
<evidence type="ECO:0000256" key="5">
    <source>
        <dbReference type="ARBA" id="ARBA00022729"/>
    </source>
</evidence>
<keyword evidence="9" id="KW-0067">ATP-binding</keyword>
<dbReference type="FunFam" id="3.30.200.20:FF:000162">
    <property type="entry name" value="Adenine nucleotide alpha hydrolase-like domain kinase"/>
    <property type="match status" value="1"/>
</dbReference>
<evidence type="ECO:0000256" key="6">
    <source>
        <dbReference type="ARBA" id="ARBA00022737"/>
    </source>
</evidence>
<evidence type="ECO:0000256" key="4">
    <source>
        <dbReference type="ARBA" id="ARBA00022692"/>
    </source>
</evidence>
<dbReference type="AlphaFoldDB" id="A0AAD9WPA0"/>
<dbReference type="Pfam" id="PF07714">
    <property type="entry name" value="PK_Tyr_Ser-Thr"/>
    <property type="match status" value="1"/>
</dbReference>
<keyword evidence="3" id="KW-0808">Transferase</keyword>
<protein>
    <submittedName>
        <fullName evidence="15">Uncharacterized protein</fullName>
    </submittedName>
</protein>
<dbReference type="InterPro" id="IPR038408">
    <property type="entry name" value="GNK2_sf"/>
</dbReference>
<evidence type="ECO:0000256" key="1">
    <source>
        <dbReference type="ARBA" id="ARBA00004167"/>
    </source>
</evidence>
<keyword evidence="10" id="KW-1133">Transmembrane helix</keyword>
<feature type="domain" description="Gnk2-homologous" evidence="14">
    <location>
        <begin position="1"/>
        <end position="69"/>
    </location>
</feature>
<keyword evidence="6" id="KW-0677">Repeat</keyword>
<keyword evidence="16" id="KW-1185">Reference proteome</keyword>
<keyword evidence="8" id="KW-0418">Kinase</keyword>
<dbReference type="SUPFAM" id="SSF56112">
    <property type="entry name" value="Protein kinase-like (PK-like)"/>
    <property type="match status" value="1"/>
</dbReference>
<reference evidence="15" key="1">
    <citation type="journal article" date="2023" name="Plant J.">
        <title>Genome sequences and population genomics provide insights into the demographic history, inbreeding, and mutation load of two 'living fossil' tree species of Dipteronia.</title>
        <authorList>
            <person name="Feng Y."/>
            <person name="Comes H.P."/>
            <person name="Chen J."/>
            <person name="Zhu S."/>
            <person name="Lu R."/>
            <person name="Zhang X."/>
            <person name="Li P."/>
            <person name="Qiu J."/>
            <person name="Olsen K.M."/>
            <person name="Qiu Y."/>
        </authorList>
    </citation>
    <scope>NUCLEOTIDE SEQUENCE</scope>
    <source>
        <strain evidence="15">KIB01</strain>
    </source>
</reference>
<dbReference type="Gene3D" id="3.30.430.20">
    <property type="entry name" value="Gnk2 domain, C-X8-C-X2-C motif"/>
    <property type="match status" value="1"/>
</dbReference>
<evidence type="ECO:0000256" key="9">
    <source>
        <dbReference type="ARBA" id="ARBA00022840"/>
    </source>
</evidence>
<dbReference type="InterPro" id="IPR011009">
    <property type="entry name" value="Kinase-like_dom_sf"/>
</dbReference>
<evidence type="ECO:0000313" key="15">
    <source>
        <dbReference type="EMBL" id="KAK2637368.1"/>
    </source>
</evidence>
<keyword evidence="2" id="KW-0723">Serine/threonine-protein kinase</keyword>
<evidence type="ECO:0000256" key="10">
    <source>
        <dbReference type="ARBA" id="ARBA00022989"/>
    </source>
</evidence>
<evidence type="ECO:0000256" key="11">
    <source>
        <dbReference type="ARBA" id="ARBA00023136"/>
    </source>
</evidence>
<organism evidence="15 16">
    <name type="scientific">Dipteronia dyeriana</name>
    <dbReference type="NCBI Taxonomy" id="168575"/>
    <lineage>
        <taxon>Eukaryota</taxon>
        <taxon>Viridiplantae</taxon>
        <taxon>Streptophyta</taxon>
        <taxon>Embryophyta</taxon>
        <taxon>Tracheophyta</taxon>
        <taxon>Spermatophyta</taxon>
        <taxon>Magnoliopsida</taxon>
        <taxon>eudicotyledons</taxon>
        <taxon>Gunneridae</taxon>
        <taxon>Pentapetalae</taxon>
        <taxon>rosids</taxon>
        <taxon>malvids</taxon>
        <taxon>Sapindales</taxon>
        <taxon>Sapindaceae</taxon>
        <taxon>Hippocastanoideae</taxon>
        <taxon>Acereae</taxon>
        <taxon>Dipteronia</taxon>
    </lineage>
</organism>
<dbReference type="InterPro" id="IPR002902">
    <property type="entry name" value="GNK2"/>
</dbReference>
<dbReference type="CDD" id="cd23509">
    <property type="entry name" value="Gnk2-like"/>
    <property type="match status" value="1"/>
</dbReference>
<evidence type="ECO:0000313" key="16">
    <source>
        <dbReference type="Proteomes" id="UP001280121"/>
    </source>
</evidence>
<evidence type="ECO:0000256" key="2">
    <source>
        <dbReference type="ARBA" id="ARBA00022527"/>
    </source>
</evidence>
<dbReference type="PANTHER" id="PTHR27002">
    <property type="entry name" value="RECEPTOR-LIKE SERINE/THREONINE-PROTEIN KINASE SD1-8"/>
    <property type="match status" value="1"/>
</dbReference>
<evidence type="ECO:0000256" key="8">
    <source>
        <dbReference type="ARBA" id="ARBA00022777"/>
    </source>
</evidence>
<dbReference type="InterPro" id="IPR001245">
    <property type="entry name" value="Ser-Thr/Tyr_kinase_cat_dom"/>
</dbReference>
<dbReference type="GO" id="GO:0005886">
    <property type="term" value="C:plasma membrane"/>
    <property type="evidence" value="ECO:0007669"/>
    <property type="project" value="TreeGrafter"/>
</dbReference>
<dbReference type="PROSITE" id="PS51473">
    <property type="entry name" value="GNK2"/>
    <property type="match status" value="1"/>
</dbReference>
<sequence>MMVEPDRSPIAAGTGEAIARLKCNHDLSDADCNRCLDDTTELIPKCCDKMAGGRVITPSCSFIYEISKFYKSSIEGPVESPTPLPDPKGICITIRDATDNFSDANKLGQGGFVAIYKGMLSDGEQIVVKRLAMNSKQGDLEFKNEVIYVAKLQHRNLVRLLDSCLERKERIIVYEFLPNSSIDHFIFDFGMARLFEMDQTQSDTNRVVGTLFYFERCLHIGLLYVQESVSDRPTMGYVVVMLNSENVTLSAPSKPGFFMHNSVIREASSSSSSSSSLSPQKYYSGSTKSDQVKNVVVPMSRNDVTITELCPQQYSRVDDVEFFKMFVLNSS</sequence>
<keyword evidence="7" id="KW-0547">Nucleotide-binding</keyword>
<dbReference type="GO" id="GO:0004674">
    <property type="term" value="F:protein serine/threonine kinase activity"/>
    <property type="evidence" value="ECO:0007669"/>
    <property type="project" value="UniProtKB-KW"/>
</dbReference>
<feature type="domain" description="Protein kinase" evidence="13">
    <location>
        <begin position="101"/>
        <end position="331"/>
    </location>
</feature>
<dbReference type="PANTHER" id="PTHR27002:SF1073">
    <property type="entry name" value="CYSTEINE-RICH RECEPTOR-LIKE PROTEIN KINASE 29"/>
    <property type="match status" value="1"/>
</dbReference>
<keyword evidence="5" id="KW-0732">Signal</keyword>
<dbReference type="GO" id="GO:0005524">
    <property type="term" value="F:ATP binding"/>
    <property type="evidence" value="ECO:0007669"/>
    <property type="project" value="UniProtKB-KW"/>
</dbReference>
<dbReference type="InterPro" id="IPR000719">
    <property type="entry name" value="Prot_kinase_dom"/>
</dbReference>
<evidence type="ECO:0000256" key="7">
    <source>
        <dbReference type="ARBA" id="ARBA00022741"/>
    </source>
</evidence>
<evidence type="ECO:0000256" key="3">
    <source>
        <dbReference type="ARBA" id="ARBA00022679"/>
    </source>
</evidence>
<name>A0AAD9WPA0_9ROSI</name>
<dbReference type="Proteomes" id="UP001280121">
    <property type="component" value="Unassembled WGS sequence"/>
</dbReference>
<dbReference type="Gene3D" id="3.30.200.20">
    <property type="entry name" value="Phosphorylase Kinase, domain 1"/>
    <property type="match status" value="1"/>
</dbReference>
<keyword evidence="4" id="KW-0812">Transmembrane</keyword>